<evidence type="ECO:0000256" key="7">
    <source>
        <dbReference type="PROSITE-ProRule" id="PRU00076"/>
    </source>
</evidence>
<feature type="domain" description="EGF-like" evidence="11">
    <location>
        <begin position="789"/>
        <end position="832"/>
    </location>
</feature>
<dbReference type="PRINTS" id="PR00261">
    <property type="entry name" value="LDLRECEPTOR"/>
</dbReference>
<name>A0A815CPN1_9BILA</name>
<protein>
    <submittedName>
        <fullName evidence="13">Uncharacterized protein</fullName>
    </submittedName>
</protein>
<dbReference type="SUPFAM" id="SSF57424">
    <property type="entry name" value="LDL receptor-like module"/>
    <property type="match status" value="1"/>
</dbReference>
<dbReference type="PROSITE" id="PS50026">
    <property type="entry name" value="EGF_3"/>
    <property type="match status" value="2"/>
</dbReference>
<proteinExistence type="predicted"/>
<dbReference type="CDD" id="cd00112">
    <property type="entry name" value="LDLa"/>
    <property type="match status" value="1"/>
</dbReference>
<keyword evidence="15" id="KW-1185">Reference proteome</keyword>
<dbReference type="PANTHER" id="PTHR24270">
    <property type="entry name" value="LOW-DENSITY LIPOPROTEIN RECEPTOR-RELATED"/>
    <property type="match status" value="1"/>
</dbReference>
<feature type="disulfide bond" evidence="8">
    <location>
        <begin position="192"/>
        <end position="207"/>
    </location>
</feature>
<evidence type="ECO:0000259" key="12">
    <source>
        <dbReference type="PROSITE" id="PS50262"/>
    </source>
</evidence>
<dbReference type="SMART" id="SM00181">
    <property type="entry name" value="EGF"/>
    <property type="match status" value="3"/>
</dbReference>
<feature type="transmembrane region" description="Helical" evidence="9">
    <location>
        <begin position="1234"/>
        <end position="1256"/>
    </location>
</feature>
<dbReference type="Gene3D" id="4.10.400.10">
    <property type="entry name" value="Low-density Lipoprotein Receptor"/>
    <property type="match status" value="2"/>
</dbReference>
<evidence type="ECO:0000313" key="15">
    <source>
        <dbReference type="Proteomes" id="UP000663829"/>
    </source>
</evidence>
<comment type="subcellular location">
    <subcellularLocation>
        <location evidence="1">Membrane</location>
        <topology evidence="1">Single-pass membrane protein</topology>
    </subcellularLocation>
</comment>
<dbReference type="Gene3D" id="2.10.25.10">
    <property type="entry name" value="Laminin"/>
    <property type="match status" value="2"/>
</dbReference>
<evidence type="ECO:0000256" key="6">
    <source>
        <dbReference type="ARBA" id="ARBA00023157"/>
    </source>
</evidence>
<evidence type="ECO:0000256" key="9">
    <source>
        <dbReference type="SAM" id="Phobius"/>
    </source>
</evidence>
<dbReference type="OrthoDB" id="10065532at2759"/>
<dbReference type="InterPro" id="IPR002172">
    <property type="entry name" value="LDrepeatLR_classA_rpt"/>
</dbReference>
<organism evidence="13 15">
    <name type="scientific">Didymodactylos carnosus</name>
    <dbReference type="NCBI Taxonomy" id="1234261"/>
    <lineage>
        <taxon>Eukaryota</taxon>
        <taxon>Metazoa</taxon>
        <taxon>Spiralia</taxon>
        <taxon>Gnathifera</taxon>
        <taxon>Rotifera</taxon>
        <taxon>Eurotatoria</taxon>
        <taxon>Bdelloidea</taxon>
        <taxon>Philodinida</taxon>
        <taxon>Philodinidae</taxon>
        <taxon>Didymodactylos</taxon>
    </lineage>
</organism>
<keyword evidence="2 9" id="KW-0812">Transmembrane</keyword>
<dbReference type="InterPro" id="IPR050685">
    <property type="entry name" value="LDLR"/>
</dbReference>
<feature type="transmembrane region" description="Helical" evidence="9">
    <location>
        <begin position="1180"/>
        <end position="1197"/>
    </location>
</feature>
<dbReference type="PROSITE" id="PS01186">
    <property type="entry name" value="EGF_2"/>
    <property type="match status" value="1"/>
</dbReference>
<dbReference type="Proteomes" id="UP000663829">
    <property type="component" value="Unassembled WGS sequence"/>
</dbReference>
<dbReference type="GO" id="GO:0005886">
    <property type="term" value="C:plasma membrane"/>
    <property type="evidence" value="ECO:0007669"/>
    <property type="project" value="TreeGrafter"/>
</dbReference>
<accession>A0A815CPN1</accession>
<dbReference type="InterPro" id="IPR000742">
    <property type="entry name" value="EGF"/>
</dbReference>
<dbReference type="Gene3D" id="1.20.1070.10">
    <property type="entry name" value="Rhodopsin 7-helix transmembrane proteins"/>
    <property type="match status" value="1"/>
</dbReference>
<keyword evidence="3" id="KW-0677">Repeat</keyword>
<feature type="domain" description="G-protein coupled receptors family 1 profile" evidence="12">
    <location>
        <begin position="1075"/>
        <end position="1333"/>
    </location>
</feature>
<keyword evidence="6 7" id="KW-1015">Disulfide bond</keyword>
<dbReference type="PROSITE" id="PS50262">
    <property type="entry name" value="G_PROTEIN_RECEP_F1_2"/>
    <property type="match status" value="1"/>
</dbReference>
<evidence type="ECO:0000256" key="2">
    <source>
        <dbReference type="ARBA" id="ARBA00022692"/>
    </source>
</evidence>
<feature type="disulfide bond" evidence="7">
    <location>
        <begin position="741"/>
        <end position="750"/>
    </location>
</feature>
<dbReference type="GO" id="GO:0016192">
    <property type="term" value="P:vesicle-mediated transport"/>
    <property type="evidence" value="ECO:0007669"/>
    <property type="project" value="UniProtKB-ARBA"/>
</dbReference>
<comment type="caution">
    <text evidence="7">Lacks conserved residue(s) required for the propagation of feature annotation.</text>
</comment>
<dbReference type="EMBL" id="CAJNOQ010011869">
    <property type="protein sequence ID" value="CAF1286884.1"/>
    <property type="molecule type" value="Genomic_DNA"/>
</dbReference>
<evidence type="ECO:0000256" key="10">
    <source>
        <dbReference type="SAM" id="SignalP"/>
    </source>
</evidence>
<comment type="caution">
    <text evidence="13">The sequence shown here is derived from an EMBL/GenBank/DDBJ whole genome shotgun (WGS) entry which is preliminary data.</text>
</comment>
<reference evidence="13" key="1">
    <citation type="submission" date="2021-02" db="EMBL/GenBank/DDBJ databases">
        <authorList>
            <person name="Nowell W R."/>
        </authorList>
    </citation>
    <scope>NUCLEOTIDE SEQUENCE</scope>
</reference>
<keyword evidence="5 9" id="KW-0472">Membrane</keyword>
<dbReference type="PROSITE" id="PS50068">
    <property type="entry name" value="LDLRA_2"/>
    <property type="match status" value="3"/>
</dbReference>
<dbReference type="PROSITE" id="PS00022">
    <property type="entry name" value="EGF_1"/>
    <property type="match status" value="3"/>
</dbReference>
<dbReference type="InterPro" id="IPR036055">
    <property type="entry name" value="LDL_receptor-like_sf"/>
</dbReference>
<evidence type="ECO:0000256" key="4">
    <source>
        <dbReference type="ARBA" id="ARBA00022989"/>
    </source>
</evidence>
<keyword evidence="4 9" id="KW-1133">Transmembrane helix</keyword>
<evidence type="ECO:0000256" key="8">
    <source>
        <dbReference type="PROSITE-ProRule" id="PRU00124"/>
    </source>
</evidence>
<evidence type="ECO:0000256" key="3">
    <source>
        <dbReference type="ARBA" id="ARBA00022737"/>
    </source>
</evidence>
<sequence>MIFKLIILKFALFLPFVLSSTPSYSVYETSSLSGQSQYDCLYWANGNYIILNYCIRPNGSETINFLPYQSAINGKRYAFYELYQLNISSYDLYQWSAPINLIEKYQMYHDNITNSSLDYELYYNCSKPWFGTFCQYTLNSIESFDQIIAERFQSRIKYEPTDVIKITNGTCYTGLKCYRGPSPICLDWREICDGKVDCFDAEDEKYCSQLETNTCEKDQYLCQNGMCIPDSLINQIGIIPDCIDGSDEQYMRSFTDICYKEPSPKCEEYSCTWNKRYSCGDGQCSDIHPPTYLPLCFNGRDLLHSRSQLIHTELSKLCWEAIICSLGFGRIFELLCVCRMYDFCTEIIHYECRSIFFFPFISILDRHVRFVYTKNKTDWSTNVSPDYICYDELRCNFIKSTITEDTLKCRHFEKFDIDAKYNNWIKLFIDVQHIFKGCSHMYHNCLHSTLFHCPNSSKCISKTRLTDGYEDCYNQVDEHTNSCLLDLKHRTKCRSEDKCIPNMALLDGTRNCLGGEDEVPNFVCSSIELCNENDKTLFKAICNGSVEFSSILEVTDETNCEEWPCRTQYTICDKTWNCRNGKDEFNCPYFPINCKNFEHYCVKPETGELGCIAVDYINNNQTDCLGSSDEREFCRQMYPNISSKRPKYLIYLLYQTRPKLYSNYSVRIDVFSVNVLNNIIVYKASWLFNIPFPFLPVNRLAVDLVISIKKSEKVACQDANLKCENGQCFQYSNSKTYYCRCNKGWSGRLCDIQYQCSCSPGSVCIGTTIDSRPICICPLGKIGPLCYIFQGLCKRDSCKNGGICVVLDQRVSRGFSFGCICSSAEYYGEFCHRIRNKVHISFVGVSVPMSLLVHFILTYNYQLPDRTTLVKQIPMYQNSLIIHRSSDQLFQIIYLEFQNNYYLIYLRKSKISSKYTNAIVTPSNRCPHIQELLNNTIVSYHLLKGIKQYHRPCQQQHELKCFYDETQMCLCTDDHNSDCFDFDHNMTYNCNGYNYCENDGICFQDQPYCPTDSVCICKPCYYGNLCHLSSSYFVLSLDAIIGYHIQRYTTINHQPFIVKLSIVITTIMLTFGITSNLLSILTFKQKKARDVGCGIYLLSSSIISLLTICMFVLKFWGLLLTQMMLFTNQTYLHVDCILTEFLLKFLLPTADWLNASVAIERVATVTLGANFNKSKSKRSAKFIIIFIIVINIASSIHDPINRRLIEDPQDQRLWCFVSYQHSTLLTSYNTVINMIHFILPFIIHFASSLIIIITTAHKRSIVRTSQTYYEHLKEQFKTYKHLIISPCILIILTIPRLIISFISGCINTAREPWLYLSGYFISFMPSVATFLIFVVPSHTYKTEFYSVVKYHYARTTQYLHTGVTLT</sequence>
<dbReference type="InterPro" id="IPR017452">
    <property type="entry name" value="GPCR_Rhodpsn_7TM"/>
</dbReference>
<evidence type="ECO:0000256" key="5">
    <source>
        <dbReference type="ARBA" id="ARBA00023136"/>
    </source>
</evidence>
<keyword evidence="10" id="KW-0732">Signal</keyword>
<feature type="transmembrane region" description="Helical" evidence="9">
    <location>
        <begin position="1282"/>
        <end position="1302"/>
    </location>
</feature>
<gene>
    <name evidence="13" type="ORF">GPM918_LOCUS27832</name>
    <name evidence="14" type="ORF">SRO942_LOCUS28236</name>
</gene>
<feature type="signal peptide" evidence="10">
    <location>
        <begin position="1"/>
        <end position="19"/>
    </location>
</feature>
<evidence type="ECO:0000313" key="13">
    <source>
        <dbReference type="EMBL" id="CAF1286884.1"/>
    </source>
</evidence>
<feature type="chain" id="PRO_5036227112" evidence="10">
    <location>
        <begin position="20"/>
        <end position="1366"/>
    </location>
</feature>
<feature type="transmembrane region" description="Helical" evidence="9">
    <location>
        <begin position="1314"/>
        <end position="1335"/>
    </location>
</feature>
<evidence type="ECO:0000256" key="1">
    <source>
        <dbReference type="ARBA" id="ARBA00004167"/>
    </source>
</evidence>
<feature type="transmembrane region" description="Helical" evidence="9">
    <location>
        <begin position="1095"/>
        <end position="1116"/>
    </location>
</feature>
<evidence type="ECO:0000259" key="11">
    <source>
        <dbReference type="PROSITE" id="PS50026"/>
    </source>
</evidence>
<evidence type="ECO:0000313" key="14">
    <source>
        <dbReference type="EMBL" id="CAF4088681.1"/>
    </source>
</evidence>
<dbReference type="SUPFAM" id="SSF81321">
    <property type="entry name" value="Family A G protein-coupled receptor-like"/>
    <property type="match status" value="1"/>
</dbReference>
<feature type="transmembrane region" description="Helical" evidence="9">
    <location>
        <begin position="1056"/>
        <end position="1083"/>
    </location>
</feature>
<keyword evidence="7" id="KW-0245">EGF-like domain</keyword>
<dbReference type="Proteomes" id="UP000681722">
    <property type="component" value="Unassembled WGS sequence"/>
</dbReference>
<dbReference type="EMBL" id="CAJOBC010030680">
    <property type="protein sequence ID" value="CAF4088681.1"/>
    <property type="molecule type" value="Genomic_DNA"/>
</dbReference>
<dbReference type="SMART" id="SM00192">
    <property type="entry name" value="LDLa"/>
    <property type="match status" value="6"/>
</dbReference>
<feature type="disulfide bond" evidence="8">
    <location>
        <begin position="215"/>
        <end position="227"/>
    </location>
</feature>
<feature type="domain" description="EGF-like" evidence="11">
    <location>
        <begin position="712"/>
        <end position="751"/>
    </location>
</feature>